<feature type="non-terminal residue" evidence="2">
    <location>
        <position position="107"/>
    </location>
</feature>
<reference evidence="2" key="1">
    <citation type="submission" date="2021-06" db="EMBL/GenBank/DDBJ databases">
        <authorList>
            <person name="Kallberg Y."/>
            <person name="Tangrot J."/>
            <person name="Rosling A."/>
        </authorList>
    </citation>
    <scope>NUCLEOTIDE SEQUENCE</scope>
    <source>
        <strain evidence="2">87-6 pot B 2015</strain>
    </source>
</reference>
<feature type="region of interest" description="Disordered" evidence="1">
    <location>
        <begin position="1"/>
        <end position="22"/>
    </location>
</feature>
<evidence type="ECO:0000313" key="3">
    <source>
        <dbReference type="Proteomes" id="UP000789375"/>
    </source>
</evidence>
<feature type="compositionally biased region" description="Polar residues" evidence="1">
    <location>
        <begin position="1"/>
        <end position="19"/>
    </location>
</feature>
<dbReference type="AlphaFoldDB" id="A0A9N9ITN8"/>
<dbReference type="EMBL" id="CAJVPP010024293">
    <property type="protein sequence ID" value="CAG8749323.1"/>
    <property type="molecule type" value="Genomic_DNA"/>
</dbReference>
<proteinExistence type="predicted"/>
<sequence>MTSAPTSGMETNNVANQQPPIDLFQKDPSDVYLWKEQCDQQEDENIPNKSANVISSGRDKIMNTNMFDRNINDFEMQKNKSTQDLIERIPNLYRLLYLYKDDGSNGL</sequence>
<evidence type="ECO:0000313" key="2">
    <source>
        <dbReference type="EMBL" id="CAG8749323.1"/>
    </source>
</evidence>
<comment type="caution">
    <text evidence="2">The sequence shown here is derived from an EMBL/GenBank/DDBJ whole genome shotgun (WGS) entry which is preliminary data.</text>
</comment>
<accession>A0A9N9ITN8</accession>
<gene>
    <name evidence="2" type="ORF">FMOSSE_LOCUS16572</name>
</gene>
<name>A0A9N9ITN8_FUNMO</name>
<evidence type="ECO:0000256" key="1">
    <source>
        <dbReference type="SAM" id="MobiDB-lite"/>
    </source>
</evidence>
<protein>
    <submittedName>
        <fullName evidence="2">13804_t:CDS:1</fullName>
    </submittedName>
</protein>
<dbReference type="Proteomes" id="UP000789375">
    <property type="component" value="Unassembled WGS sequence"/>
</dbReference>
<organism evidence="2 3">
    <name type="scientific">Funneliformis mosseae</name>
    <name type="common">Endomycorrhizal fungus</name>
    <name type="synonym">Glomus mosseae</name>
    <dbReference type="NCBI Taxonomy" id="27381"/>
    <lineage>
        <taxon>Eukaryota</taxon>
        <taxon>Fungi</taxon>
        <taxon>Fungi incertae sedis</taxon>
        <taxon>Mucoromycota</taxon>
        <taxon>Glomeromycotina</taxon>
        <taxon>Glomeromycetes</taxon>
        <taxon>Glomerales</taxon>
        <taxon>Glomeraceae</taxon>
        <taxon>Funneliformis</taxon>
    </lineage>
</organism>
<keyword evidence="3" id="KW-1185">Reference proteome</keyword>